<feature type="coiled-coil region" evidence="1">
    <location>
        <begin position="400"/>
        <end position="427"/>
    </location>
</feature>
<protein>
    <submittedName>
        <fullName evidence="4">Uncharacterized protein LOC106011941</fullName>
    </submittedName>
</protein>
<organism evidence="3 4">
    <name type="scientific">Aplysia californica</name>
    <name type="common">California sea hare</name>
    <dbReference type="NCBI Taxonomy" id="6500"/>
    <lineage>
        <taxon>Eukaryota</taxon>
        <taxon>Metazoa</taxon>
        <taxon>Spiralia</taxon>
        <taxon>Lophotrochozoa</taxon>
        <taxon>Mollusca</taxon>
        <taxon>Gastropoda</taxon>
        <taxon>Heterobranchia</taxon>
        <taxon>Euthyneura</taxon>
        <taxon>Tectipleura</taxon>
        <taxon>Aplysiida</taxon>
        <taxon>Aplysioidea</taxon>
        <taxon>Aplysiidae</taxon>
        <taxon>Aplysia</taxon>
    </lineage>
</organism>
<reference evidence="4" key="1">
    <citation type="submission" date="2025-08" db="UniProtKB">
        <authorList>
            <consortium name="RefSeq"/>
        </authorList>
    </citation>
    <scope>IDENTIFICATION</scope>
</reference>
<feature type="compositionally biased region" description="Low complexity" evidence="2">
    <location>
        <begin position="234"/>
        <end position="259"/>
    </location>
</feature>
<dbReference type="RefSeq" id="XP_012938703.1">
    <property type="nucleotide sequence ID" value="XM_013083249.2"/>
</dbReference>
<evidence type="ECO:0000256" key="1">
    <source>
        <dbReference type="SAM" id="Coils"/>
    </source>
</evidence>
<keyword evidence="3" id="KW-1185">Reference proteome</keyword>
<feature type="compositionally biased region" description="Basic and acidic residues" evidence="2">
    <location>
        <begin position="52"/>
        <end position="69"/>
    </location>
</feature>
<evidence type="ECO:0000256" key="2">
    <source>
        <dbReference type="SAM" id="MobiDB-lite"/>
    </source>
</evidence>
<dbReference type="GeneID" id="106011941"/>
<feature type="compositionally biased region" description="Basic residues" evidence="2">
    <location>
        <begin position="311"/>
        <end position="333"/>
    </location>
</feature>
<evidence type="ECO:0000313" key="3">
    <source>
        <dbReference type="Proteomes" id="UP000694888"/>
    </source>
</evidence>
<accession>A0ABM1A151</accession>
<feature type="region of interest" description="Disordered" evidence="2">
    <location>
        <begin position="222"/>
        <end position="266"/>
    </location>
</feature>
<feature type="region of interest" description="Disordered" evidence="2">
    <location>
        <begin position="157"/>
        <end position="207"/>
    </location>
</feature>
<feature type="compositionally biased region" description="Basic and acidic residues" evidence="2">
    <location>
        <begin position="7"/>
        <end position="22"/>
    </location>
</feature>
<name>A0ABM1A151_APLCA</name>
<gene>
    <name evidence="4" type="primary">LOC106011941</name>
</gene>
<keyword evidence="1" id="KW-0175">Coiled coil</keyword>
<proteinExistence type="predicted"/>
<evidence type="ECO:0000313" key="4">
    <source>
        <dbReference type="RefSeq" id="XP_012938703.1"/>
    </source>
</evidence>
<feature type="region of interest" description="Disordered" evidence="2">
    <location>
        <begin position="45"/>
        <end position="77"/>
    </location>
</feature>
<sequence length="484" mass="53743">MTMAYSDEYRSKLRTPKKELKQEQMPWETNNMSFDQLGFANFPHLMSTPSPLKREAGTSDDLSRFESPHKSGYFLRTPSPPHKVSSNFLGSPKMCKPELPGTPSPHRAGSATDLFGNRSLLDNLPVPDWDENFLDNFQEDLLFGLGNEDIEVLMKSPAKSPGRAQRFLSPLKGSAGLSPLKGPLLTSSPKGMMESSPGGLNKTPAVCGRPLTRQRRLFLQSPERQGPPQHYQPSNASASGWSSTATTSSFSPVDTSTSSLFSNESQETSVSIQNISTYLKRFDEEDHEEELPVMPPAGWVNKGAPTLKPSSHSKGKHLAKHKSHSAHPLKGGHRTSASLFPASASSIGSKKARVEPQFTLLKPQTEILNNQICLRMTPRTPPNKIKISRDFSQIQTLPSKEQLRIVRNRFRETLNKAVEQVIEKEKETRKVKGQNMNDPELRNALQRVPIEPQVLVQATTIAAPIQVYGAADVPRKQQGKKRKR</sequence>
<dbReference type="Proteomes" id="UP000694888">
    <property type="component" value="Unplaced"/>
</dbReference>
<feature type="region of interest" description="Disordered" evidence="2">
    <location>
        <begin position="1"/>
        <end position="26"/>
    </location>
</feature>
<feature type="region of interest" description="Disordered" evidence="2">
    <location>
        <begin position="307"/>
        <end position="339"/>
    </location>
</feature>